<evidence type="ECO:0000256" key="1">
    <source>
        <dbReference type="SAM" id="Phobius"/>
    </source>
</evidence>
<reference evidence="2" key="1">
    <citation type="submission" date="2021-03" db="EMBL/GenBank/DDBJ databases">
        <authorList>
            <person name="Li Z."/>
            <person name="Yang C."/>
        </authorList>
    </citation>
    <scope>NUCLEOTIDE SEQUENCE</scope>
    <source>
        <strain evidence="2">Dzin_1.0</strain>
        <tissue evidence="2">Leaf</tissue>
    </source>
</reference>
<comment type="caution">
    <text evidence="2">The sequence shown here is derived from an EMBL/GenBank/DDBJ whole genome shotgun (WGS) entry which is preliminary data.</text>
</comment>
<keyword evidence="1" id="KW-0472">Membrane</keyword>
<dbReference type="Proteomes" id="UP001085076">
    <property type="component" value="Miscellaneous, Linkage group lg09"/>
</dbReference>
<evidence type="ECO:0000313" key="2">
    <source>
        <dbReference type="EMBL" id="KAJ0964372.1"/>
    </source>
</evidence>
<accession>A0A9D5C0I0</accession>
<sequence>MSGVCLEVEFSFRSESGLSQGTKDSMPALLCISTVLIIFSGLCFVLQPFFHDSKNSGNKEDSYGACYQDRNHRHNFQREIIRKECNEKLRIRTYMIYLHNS</sequence>
<reference evidence="2" key="2">
    <citation type="journal article" date="2022" name="Hortic Res">
        <title>The genome of Dioscorea zingiberensis sheds light on the biosynthesis, origin and evolution of the medicinally important diosgenin saponins.</title>
        <authorList>
            <person name="Li Y."/>
            <person name="Tan C."/>
            <person name="Li Z."/>
            <person name="Guo J."/>
            <person name="Li S."/>
            <person name="Chen X."/>
            <person name="Wang C."/>
            <person name="Dai X."/>
            <person name="Yang H."/>
            <person name="Song W."/>
            <person name="Hou L."/>
            <person name="Xu J."/>
            <person name="Tong Z."/>
            <person name="Xu A."/>
            <person name="Yuan X."/>
            <person name="Wang W."/>
            <person name="Yang Q."/>
            <person name="Chen L."/>
            <person name="Sun Z."/>
            <person name="Wang K."/>
            <person name="Pan B."/>
            <person name="Chen J."/>
            <person name="Bao Y."/>
            <person name="Liu F."/>
            <person name="Qi X."/>
            <person name="Gang D.R."/>
            <person name="Wen J."/>
            <person name="Li J."/>
        </authorList>
    </citation>
    <scope>NUCLEOTIDE SEQUENCE</scope>
    <source>
        <strain evidence="2">Dzin_1.0</strain>
    </source>
</reference>
<organism evidence="2 3">
    <name type="scientific">Dioscorea zingiberensis</name>
    <dbReference type="NCBI Taxonomy" id="325984"/>
    <lineage>
        <taxon>Eukaryota</taxon>
        <taxon>Viridiplantae</taxon>
        <taxon>Streptophyta</taxon>
        <taxon>Embryophyta</taxon>
        <taxon>Tracheophyta</taxon>
        <taxon>Spermatophyta</taxon>
        <taxon>Magnoliopsida</taxon>
        <taxon>Liliopsida</taxon>
        <taxon>Dioscoreales</taxon>
        <taxon>Dioscoreaceae</taxon>
        <taxon>Dioscorea</taxon>
    </lineage>
</organism>
<proteinExistence type="predicted"/>
<evidence type="ECO:0000313" key="3">
    <source>
        <dbReference type="Proteomes" id="UP001085076"/>
    </source>
</evidence>
<dbReference type="AlphaFoldDB" id="A0A9D5C0I0"/>
<feature type="transmembrane region" description="Helical" evidence="1">
    <location>
        <begin position="26"/>
        <end position="46"/>
    </location>
</feature>
<name>A0A9D5C0I0_9LILI</name>
<dbReference type="EMBL" id="JAGGNH010000009">
    <property type="protein sequence ID" value="KAJ0964372.1"/>
    <property type="molecule type" value="Genomic_DNA"/>
</dbReference>
<keyword evidence="3" id="KW-1185">Reference proteome</keyword>
<protein>
    <submittedName>
        <fullName evidence="2">Uncharacterized protein</fullName>
    </submittedName>
</protein>
<gene>
    <name evidence="2" type="ORF">J5N97_029494</name>
</gene>
<keyword evidence="1" id="KW-1133">Transmembrane helix</keyword>
<keyword evidence="1" id="KW-0812">Transmembrane</keyword>